<evidence type="ECO:0000313" key="2">
    <source>
        <dbReference type="EMBL" id="MFC5007191.1"/>
    </source>
</evidence>
<dbReference type="RefSeq" id="WP_380127837.1">
    <property type="nucleotide sequence ID" value="NZ_JBHSIU010000116.1"/>
</dbReference>
<feature type="region of interest" description="Disordered" evidence="1">
    <location>
        <begin position="18"/>
        <end position="47"/>
    </location>
</feature>
<protein>
    <submittedName>
        <fullName evidence="2">Uncharacterized protein</fullName>
    </submittedName>
</protein>
<sequence length="70" mass="7620">MDDGPDWPETCNAHYATGGHDPYGTSCDHAPGHKGRHRGRDPFGGDGHVEWYGGGTVAGDPLPYRDVRWT</sequence>
<comment type="caution">
    <text evidence="2">The sequence shown here is derived from an EMBL/GenBank/DDBJ whole genome shotgun (WGS) entry which is preliminary data.</text>
</comment>
<evidence type="ECO:0000313" key="3">
    <source>
        <dbReference type="Proteomes" id="UP001595912"/>
    </source>
</evidence>
<dbReference type="Proteomes" id="UP001595912">
    <property type="component" value="Unassembled WGS sequence"/>
</dbReference>
<evidence type="ECO:0000256" key="1">
    <source>
        <dbReference type="SAM" id="MobiDB-lite"/>
    </source>
</evidence>
<accession>A0ABV9WHK4</accession>
<keyword evidence="3" id="KW-1185">Reference proteome</keyword>
<reference evidence="3" key="1">
    <citation type="journal article" date="2019" name="Int. J. Syst. Evol. Microbiol.">
        <title>The Global Catalogue of Microorganisms (GCM) 10K type strain sequencing project: providing services to taxonomists for standard genome sequencing and annotation.</title>
        <authorList>
            <consortium name="The Broad Institute Genomics Platform"/>
            <consortium name="The Broad Institute Genome Sequencing Center for Infectious Disease"/>
            <person name="Wu L."/>
            <person name="Ma J."/>
        </authorList>
    </citation>
    <scope>NUCLEOTIDE SEQUENCE [LARGE SCALE GENOMIC DNA]</scope>
    <source>
        <strain evidence="3">CGMCC 4.7152</strain>
    </source>
</reference>
<proteinExistence type="predicted"/>
<organism evidence="2 3">
    <name type="scientific">Dactylosporangium cerinum</name>
    <dbReference type="NCBI Taxonomy" id="1434730"/>
    <lineage>
        <taxon>Bacteria</taxon>
        <taxon>Bacillati</taxon>
        <taxon>Actinomycetota</taxon>
        <taxon>Actinomycetes</taxon>
        <taxon>Micromonosporales</taxon>
        <taxon>Micromonosporaceae</taxon>
        <taxon>Dactylosporangium</taxon>
    </lineage>
</organism>
<name>A0ABV9WHK4_9ACTN</name>
<gene>
    <name evidence="2" type="ORF">ACFPIJ_56470</name>
</gene>
<dbReference type="EMBL" id="JBHSIU010000116">
    <property type="protein sequence ID" value="MFC5007191.1"/>
    <property type="molecule type" value="Genomic_DNA"/>
</dbReference>